<dbReference type="PANTHER" id="PTHR23513">
    <property type="entry name" value="INTEGRAL MEMBRANE EFFLUX PROTEIN-RELATED"/>
    <property type="match status" value="1"/>
</dbReference>
<feature type="transmembrane region" description="Helical" evidence="6">
    <location>
        <begin position="158"/>
        <end position="176"/>
    </location>
</feature>
<evidence type="ECO:0000256" key="5">
    <source>
        <dbReference type="ARBA" id="ARBA00023136"/>
    </source>
</evidence>
<feature type="transmembrane region" description="Helical" evidence="6">
    <location>
        <begin position="125"/>
        <end position="146"/>
    </location>
</feature>
<feature type="transmembrane region" description="Helical" evidence="6">
    <location>
        <begin position="327"/>
        <end position="344"/>
    </location>
</feature>
<sequence>MANFFVDLWTTFTPKQRVNIAIYILGIMAYKFALEYYNGSFITQANERFGDKRYQKIAILTGTNYAAQAVGSIIVAPLVKRFPTRSVLAIAVLTFAVISAIPLIADSATGGVLKFNTPDNKTKYGTWNPNGLFPIYIISGFSYGTVELIRRILPRDVVLYEVAGTTGAFTSTSLIGKFGYNYSAFLSPILFSLAGLVWFCISPDGEATDRKEAKSRLSEVERQAETESLGASLWTAIRSFGKAFYYGAYLILSDRRFIWLLPGYTLALYGHRYLENGLAPIYAKSVIGTSSYSQIIVGGSNFGELLGALSVLIFSRVIPTPMPFLRLDALFLNLVWVMPFFPYTRGAVSSAWRLAAVFIPISFGWAAGDVSLAAYIQSTLARMESKDKDVSALGACMSTLYVTYIVLYSVISTLLGRWVDSRLKGLKGAATVEPARDALKYVGGVHFTILSVIIIASTFIPKGSFSFNPKVIDESLLKISDEETVSGESRGADDYDDDLKKHAEEKGLHFDPKQDDISKDGVGILAQNPAAVAAKPN</sequence>
<dbReference type="SUPFAM" id="SSF103473">
    <property type="entry name" value="MFS general substrate transporter"/>
    <property type="match status" value="1"/>
</dbReference>
<feature type="transmembrane region" description="Helical" evidence="6">
    <location>
        <begin position="182"/>
        <end position="201"/>
    </location>
</feature>
<comment type="subcellular location">
    <subcellularLocation>
        <location evidence="1">Cell membrane</location>
        <topology evidence="1">Multi-pass membrane protein</topology>
    </subcellularLocation>
</comment>
<keyword evidence="3 6" id="KW-0812">Transmembrane</keyword>
<keyword evidence="5 6" id="KW-0472">Membrane</keyword>
<evidence type="ECO:0000256" key="2">
    <source>
        <dbReference type="ARBA" id="ARBA00022475"/>
    </source>
</evidence>
<keyword evidence="4 6" id="KW-1133">Transmembrane helix</keyword>
<feature type="transmembrane region" description="Helical" evidence="6">
    <location>
        <begin position="438"/>
        <end position="460"/>
    </location>
</feature>
<dbReference type="PANTHER" id="PTHR23513:SF6">
    <property type="entry name" value="MAJOR FACILITATOR SUPERFAMILY ASSOCIATED DOMAIN-CONTAINING PROTEIN"/>
    <property type="match status" value="1"/>
</dbReference>
<protein>
    <submittedName>
        <fullName evidence="7">Uncharacterized protein</fullName>
    </submittedName>
</protein>
<feature type="transmembrane region" description="Helical" evidence="6">
    <location>
        <begin position="294"/>
        <end position="315"/>
    </location>
</feature>
<organism evidence="7 8">
    <name type="scientific">Pseudozyma flocculosa</name>
    <dbReference type="NCBI Taxonomy" id="84751"/>
    <lineage>
        <taxon>Eukaryota</taxon>
        <taxon>Fungi</taxon>
        <taxon>Dikarya</taxon>
        <taxon>Basidiomycota</taxon>
        <taxon>Ustilaginomycotina</taxon>
        <taxon>Ustilaginomycetes</taxon>
        <taxon>Ustilaginales</taxon>
        <taxon>Ustilaginaceae</taxon>
        <taxon>Pseudozyma</taxon>
    </lineage>
</organism>
<dbReference type="Gene3D" id="1.20.1250.20">
    <property type="entry name" value="MFS general substrate transporter like domains"/>
    <property type="match status" value="1"/>
</dbReference>
<dbReference type="GO" id="GO:0005886">
    <property type="term" value="C:plasma membrane"/>
    <property type="evidence" value="ECO:0007669"/>
    <property type="project" value="UniProtKB-SubCell"/>
</dbReference>
<keyword evidence="8" id="KW-1185">Reference proteome</keyword>
<dbReference type="AlphaFoldDB" id="A0A5C3EZ18"/>
<feature type="transmembrane region" description="Helical" evidence="6">
    <location>
        <begin position="397"/>
        <end position="418"/>
    </location>
</feature>
<gene>
    <name evidence="7" type="ORF">PSFLO_02999</name>
</gene>
<reference evidence="7 8" key="1">
    <citation type="submission" date="2018-03" db="EMBL/GenBank/DDBJ databases">
        <authorList>
            <person name="Guldener U."/>
        </authorList>
    </citation>
    <scope>NUCLEOTIDE SEQUENCE [LARGE SCALE GENOMIC DNA]</scope>
    <source>
        <strain evidence="7 8">DAOM196992</strain>
    </source>
</reference>
<feature type="transmembrane region" description="Helical" evidence="6">
    <location>
        <begin position="57"/>
        <end position="79"/>
    </location>
</feature>
<evidence type="ECO:0000313" key="8">
    <source>
        <dbReference type="Proteomes" id="UP000323386"/>
    </source>
</evidence>
<name>A0A5C3EZ18_9BASI</name>
<accession>A0A5C3EZ18</accession>
<feature type="transmembrane region" description="Helical" evidence="6">
    <location>
        <begin position="86"/>
        <end position="105"/>
    </location>
</feature>
<evidence type="ECO:0000256" key="3">
    <source>
        <dbReference type="ARBA" id="ARBA00022692"/>
    </source>
</evidence>
<evidence type="ECO:0000256" key="6">
    <source>
        <dbReference type="SAM" id="Phobius"/>
    </source>
</evidence>
<keyword evidence="2" id="KW-1003">Cell membrane</keyword>
<evidence type="ECO:0000256" key="1">
    <source>
        <dbReference type="ARBA" id="ARBA00004651"/>
    </source>
</evidence>
<proteinExistence type="predicted"/>
<feature type="transmembrane region" description="Helical" evidence="6">
    <location>
        <begin position="20"/>
        <end position="37"/>
    </location>
</feature>
<dbReference type="EMBL" id="OOIP01000007">
    <property type="protein sequence ID" value="SPO37524.1"/>
    <property type="molecule type" value="Genomic_DNA"/>
</dbReference>
<evidence type="ECO:0000256" key="4">
    <source>
        <dbReference type="ARBA" id="ARBA00022989"/>
    </source>
</evidence>
<dbReference type="OrthoDB" id="5344169at2759"/>
<dbReference type="Proteomes" id="UP000323386">
    <property type="component" value="Unassembled WGS sequence"/>
</dbReference>
<feature type="transmembrane region" description="Helical" evidence="6">
    <location>
        <begin position="350"/>
        <end position="376"/>
    </location>
</feature>
<dbReference type="InterPro" id="IPR036259">
    <property type="entry name" value="MFS_trans_sf"/>
</dbReference>
<evidence type="ECO:0000313" key="7">
    <source>
        <dbReference type="EMBL" id="SPO37524.1"/>
    </source>
</evidence>